<gene>
    <name evidence="1" type="ORF">GCM10016234_20360</name>
</gene>
<dbReference type="EMBL" id="BMZQ01000002">
    <property type="protein sequence ID" value="GHD14608.1"/>
    <property type="molecule type" value="Genomic_DNA"/>
</dbReference>
<proteinExistence type="predicted"/>
<reference evidence="1" key="2">
    <citation type="submission" date="2020-09" db="EMBL/GenBank/DDBJ databases">
        <authorList>
            <person name="Sun Q."/>
            <person name="Kim S."/>
        </authorList>
    </citation>
    <scope>NUCLEOTIDE SEQUENCE</scope>
    <source>
        <strain evidence="1">KCTC 42249</strain>
    </source>
</reference>
<name>A0A8J3GLY7_9HYPH</name>
<protein>
    <recommendedName>
        <fullName evidence="3">TerB family tellurite resistance protein</fullName>
    </recommendedName>
</protein>
<evidence type="ECO:0000313" key="1">
    <source>
        <dbReference type="EMBL" id="GHD14608.1"/>
    </source>
</evidence>
<organism evidence="1 2">
    <name type="scientific">Tianweitania populi</name>
    <dbReference type="NCBI Taxonomy" id="1607949"/>
    <lineage>
        <taxon>Bacteria</taxon>
        <taxon>Pseudomonadati</taxon>
        <taxon>Pseudomonadota</taxon>
        <taxon>Alphaproteobacteria</taxon>
        <taxon>Hyphomicrobiales</taxon>
        <taxon>Phyllobacteriaceae</taxon>
        <taxon>Tianweitania</taxon>
    </lineage>
</organism>
<sequence length="173" mass="19340">MGKMHLLIAFLGIIAAIIFFVIRAHTVYGAAKEINQDTKGLQRRAKQKFQDFRGTKLSRIRDPQLAAAILLIQLIRTEAPVTAQEKTAILDCLRDPLLAADPQALFEQAWTYTENRAFFSMVSDELLPVLKISLNDAEKHELVAMLTKVAGAYNGIGELQQSSISRLKKTLFL</sequence>
<reference evidence="1" key="1">
    <citation type="journal article" date="2014" name="Int. J. Syst. Evol. Microbiol.">
        <title>Complete genome sequence of Corynebacterium casei LMG S-19264T (=DSM 44701T), isolated from a smear-ripened cheese.</title>
        <authorList>
            <consortium name="US DOE Joint Genome Institute (JGI-PGF)"/>
            <person name="Walter F."/>
            <person name="Albersmeier A."/>
            <person name="Kalinowski J."/>
            <person name="Ruckert C."/>
        </authorList>
    </citation>
    <scope>NUCLEOTIDE SEQUENCE</scope>
    <source>
        <strain evidence="1">KCTC 42249</strain>
    </source>
</reference>
<accession>A0A8J3GLY7</accession>
<evidence type="ECO:0008006" key="3">
    <source>
        <dbReference type="Google" id="ProtNLM"/>
    </source>
</evidence>
<keyword evidence="2" id="KW-1185">Reference proteome</keyword>
<dbReference type="AlphaFoldDB" id="A0A8J3GLY7"/>
<comment type="caution">
    <text evidence="1">The sequence shown here is derived from an EMBL/GenBank/DDBJ whole genome shotgun (WGS) entry which is preliminary data.</text>
</comment>
<evidence type="ECO:0000313" key="2">
    <source>
        <dbReference type="Proteomes" id="UP000630142"/>
    </source>
</evidence>
<dbReference type="Proteomes" id="UP000630142">
    <property type="component" value="Unassembled WGS sequence"/>
</dbReference>